<evidence type="ECO:0000313" key="2">
    <source>
        <dbReference type="Proteomes" id="UP000279275"/>
    </source>
</evidence>
<dbReference type="AlphaFoldDB" id="A0A3M2LJU5"/>
<accession>A0A3M2LJU5</accession>
<dbReference type="RefSeq" id="WP_122186011.1">
    <property type="nucleotide sequence ID" value="NZ_RFFH01000001.1"/>
</dbReference>
<dbReference type="Proteomes" id="UP000279275">
    <property type="component" value="Unassembled WGS sequence"/>
</dbReference>
<comment type="caution">
    <text evidence="1">The sequence shown here is derived from an EMBL/GenBank/DDBJ whole genome shotgun (WGS) entry which is preliminary data.</text>
</comment>
<organism evidence="1 2">
    <name type="scientific">Nocardia stercoris</name>
    <dbReference type="NCBI Taxonomy" id="2483361"/>
    <lineage>
        <taxon>Bacteria</taxon>
        <taxon>Bacillati</taxon>
        <taxon>Actinomycetota</taxon>
        <taxon>Actinomycetes</taxon>
        <taxon>Mycobacteriales</taxon>
        <taxon>Nocardiaceae</taxon>
        <taxon>Nocardia</taxon>
    </lineage>
</organism>
<protein>
    <submittedName>
        <fullName evidence="1">Uncharacterized protein</fullName>
    </submittedName>
</protein>
<proteinExistence type="predicted"/>
<keyword evidence="2" id="KW-1185">Reference proteome</keyword>
<gene>
    <name evidence="1" type="ORF">EBN03_01510</name>
</gene>
<reference evidence="1 2" key="1">
    <citation type="submission" date="2018-10" db="EMBL/GenBank/DDBJ databases">
        <title>Isolation from cow dung.</title>
        <authorList>
            <person name="Ling L."/>
        </authorList>
    </citation>
    <scope>NUCLEOTIDE SEQUENCE [LARGE SCALE GENOMIC DNA]</scope>
    <source>
        <strain evidence="1 2">NEAU-LL90</strain>
    </source>
</reference>
<name>A0A3M2LJU5_9NOCA</name>
<evidence type="ECO:0000313" key="1">
    <source>
        <dbReference type="EMBL" id="RMI35038.1"/>
    </source>
</evidence>
<sequence length="72" mass="8038">MITTLIGLGTGTSTAAGFTWWMTHDGPARLCAGMVAVFHSNTERRKDARAVLAATKQHREQRKRLRKSGRDR</sequence>
<dbReference type="OrthoDB" id="4571597at2"/>
<dbReference type="EMBL" id="RFFH01000001">
    <property type="protein sequence ID" value="RMI35038.1"/>
    <property type="molecule type" value="Genomic_DNA"/>
</dbReference>